<protein>
    <recommendedName>
        <fullName evidence="4">4-aminobutyrate aminotransferase</fullName>
        <ecNumber evidence="3">2.6.1.19</ecNumber>
    </recommendedName>
    <alternativeName>
        <fullName evidence="9">GABA aminotransferase</fullName>
    </alternativeName>
    <alternativeName>
        <fullName evidence="8">Gamma-amino-N-butyrate transaminase</fullName>
    </alternativeName>
</protein>
<dbReference type="Gene3D" id="3.40.640.10">
    <property type="entry name" value="Type I PLP-dependent aspartate aminotransferase-like (Major domain)"/>
    <property type="match status" value="1"/>
</dbReference>
<keyword evidence="13" id="KW-1185">Reference proteome</keyword>
<keyword evidence="7 11" id="KW-0663">Pyridoxal phosphate</keyword>
<comment type="catalytic activity">
    <reaction evidence="10">
        <text>4-aminobutanoate + 2-oxoglutarate = succinate semialdehyde + L-glutamate</text>
        <dbReference type="Rhea" id="RHEA:23352"/>
        <dbReference type="ChEBI" id="CHEBI:16810"/>
        <dbReference type="ChEBI" id="CHEBI:29985"/>
        <dbReference type="ChEBI" id="CHEBI:57706"/>
        <dbReference type="ChEBI" id="CHEBI:59888"/>
        <dbReference type="EC" id="2.6.1.19"/>
    </reaction>
</comment>
<name>A0A8K0JGC3_9TREE</name>
<comment type="caution">
    <text evidence="12">The sequence shown here is derived from an EMBL/GenBank/DDBJ whole genome shotgun (WGS) entry which is preliminary data.</text>
</comment>
<dbReference type="Gene3D" id="3.90.1150.10">
    <property type="entry name" value="Aspartate Aminotransferase, domain 1"/>
    <property type="match status" value="1"/>
</dbReference>
<evidence type="ECO:0000256" key="1">
    <source>
        <dbReference type="ARBA" id="ARBA00001933"/>
    </source>
</evidence>
<dbReference type="PANTHER" id="PTHR43206">
    <property type="entry name" value="AMINOTRANSFERASE"/>
    <property type="match status" value="1"/>
</dbReference>
<dbReference type="NCBIfam" id="TIGR00699">
    <property type="entry name" value="GABAtrns_euk"/>
    <property type="match status" value="1"/>
</dbReference>
<evidence type="ECO:0000256" key="9">
    <source>
        <dbReference type="ARBA" id="ARBA00031787"/>
    </source>
</evidence>
<evidence type="ECO:0000256" key="6">
    <source>
        <dbReference type="ARBA" id="ARBA00022679"/>
    </source>
</evidence>
<dbReference type="PIRSF" id="PIRSF000521">
    <property type="entry name" value="Transaminase_4ab_Lys_Orn"/>
    <property type="match status" value="1"/>
</dbReference>
<evidence type="ECO:0000256" key="2">
    <source>
        <dbReference type="ARBA" id="ARBA00008954"/>
    </source>
</evidence>
<dbReference type="InterPro" id="IPR015421">
    <property type="entry name" value="PyrdxlP-dep_Trfase_major"/>
</dbReference>
<dbReference type="SUPFAM" id="SSF53383">
    <property type="entry name" value="PLP-dependent transferases"/>
    <property type="match status" value="1"/>
</dbReference>
<accession>A0A8K0JGC3</accession>
<evidence type="ECO:0000256" key="11">
    <source>
        <dbReference type="RuleBase" id="RU003560"/>
    </source>
</evidence>
<dbReference type="Pfam" id="PF00202">
    <property type="entry name" value="Aminotran_3"/>
    <property type="match status" value="1"/>
</dbReference>
<dbReference type="PROSITE" id="PS00600">
    <property type="entry name" value="AA_TRANSFER_CLASS_3"/>
    <property type="match status" value="1"/>
</dbReference>
<evidence type="ECO:0000256" key="8">
    <source>
        <dbReference type="ARBA" id="ARBA00030204"/>
    </source>
</evidence>
<dbReference type="Proteomes" id="UP000812966">
    <property type="component" value="Unassembled WGS sequence"/>
</dbReference>
<evidence type="ECO:0000256" key="7">
    <source>
        <dbReference type="ARBA" id="ARBA00022898"/>
    </source>
</evidence>
<dbReference type="GO" id="GO:0030170">
    <property type="term" value="F:pyridoxal phosphate binding"/>
    <property type="evidence" value="ECO:0007669"/>
    <property type="project" value="InterPro"/>
</dbReference>
<keyword evidence="6" id="KW-0808">Transferase</keyword>
<comment type="cofactor">
    <cofactor evidence="1">
        <name>pyridoxal 5'-phosphate</name>
        <dbReference type="ChEBI" id="CHEBI:597326"/>
    </cofactor>
</comment>
<evidence type="ECO:0000256" key="10">
    <source>
        <dbReference type="ARBA" id="ARBA00048021"/>
    </source>
</evidence>
<evidence type="ECO:0000256" key="5">
    <source>
        <dbReference type="ARBA" id="ARBA00022576"/>
    </source>
</evidence>
<sequence>MSSRFLQSSLTLSRTKVVKASRPLQTVNSNRVAIRWFSSRDIFPNEPTKPDVKTEAVPGPKGREMSAAISAHQDNRTHTLLISYPKSSGNYILDADNNTLLDVFAQISSIALGYNAPPLLELAGTEEWKCAAVNRPALGSFPPVEWEGLLEGLRRVAPRGFKGEDGRLVTTLCGSSANENAFKAAFMAYRARERGDNQAFTQEEIDSCMDNKAPGSPQLAILSFKSGFHGRMLGSLSATRSKAIHKLDIPAYDWPGADFPQLKYPLEENVEANEQEEKRCLEVYEKILIESKSTKPIAAVIVEPVLSEGGDKHASHDFFRQIRSIAKKHGAFFIVDEVQTGVGATGSFWAHEKWGLSEGEEPDFVTFSKKMQAAGFYHKAETTPNAPYRNYNTWMGDPMRAMQANKIIDVIQEHDLVRYTAETGDKLYSRLDDMFKEHKDIVKNLRGKGMGTFIAWDFHDAKTRDLFAGTMRKNGVQMGPCGDVSVRLRPMLTFGDAHAEVLLEAVEKSLGEVQVARMTPTSGP</sequence>
<proteinExistence type="inferred from homology"/>
<dbReference type="PANTHER" id="PTHR43206:SF1">
    <property type="entry name" value="4-AMINOBUTYRATE AMINOTRANSFERASE, MITOCHONDRIAL"/>
    <property type="match status" value="1"/>
</dbReference>
<evidence type="ECO:0000256" key="4">
    <source>
        <dbReference type="ARBA" id="ARBA00018543"/>
    </source>
</evidence>
<dbReference type="GO" id="GO:0005739">
    <property type="term" value="C:mitochondrion"/>
    <property type="evidence" value="ECO:0007669"/>
    <property type="project" value="TreeGrafter"/>
</dbReference>
<dbReference type="CDD" id="cd00610">
    <property type="entry name" value="OAT_like"/>
    <property type="match status" value="1"/>
</dbReference>
<dbReference type="EC" id="2.6.1.19" evidence="3"/>
<evidence type="ECO:0000313" key="12">
    <source>
        <dbReference type="EMBL" id="KAG7529310.1"/>
    </source>
</evidence>
<reference evidence="12" key="1">
    <citation type="submission" date="2020-04" db="EMBL/GenBank/DDBJ databases">
        <title>Analysis of mating type loci in Filobasidium floriforme.</title>
        <authorList>
            <person name="Nowrousian M."/>
        </authorList>
    </citation>
    <scope>NUCLEOTIDE SEQUENCE</scope>
    <source>
        <strain evidence="12">CBS 6242</strain>
    </source>
</reference>
<dbReference type="InterPro" id="IPR049704">
    <property type="entry name" value="Aminotrans_3_PPA_site"/>
</dbReference>
<dbReference type="FunFam" id="3.40.640.10:FF:000073">
    <property type="entry name" value="Probable 4-aminobutyrate aminotransferase"/>
    <property type="match status" value="1"/>
</dbReference>
<dbReference type="InterPro" id="IPR015424">
    <property type="entry name" value="PyrdxlP-dep_Trfase"/>
</dbReference>
<keyword evidence="5" id="KW-0032">Aminotransferase</keyword>
<dbReference type="AlphaFoldDB" id="A0A8K0JGC3"/>
<gene>
    <name evidence="12" type="ORF">FFLO_05738</name>
</gene>
<dbReference type="GO" id="GO:0009450">
    <property type="term" value="P:gamma-aminobutyric acid catabolic process"/>
    <property type="evidence" value="ECO:0007669"/>
    <property type="project" value="TreeGrafter"/>
</dbReference>
<evidence type="ECO:0000313" key="13">
    <source>
        <dbReference type="Proteomes" id="UP000812966"/>
    </source>
</evidence>
<organism evidence="12 13">
    <name type="scientific">Filobasidium floriforme</name>
    <dbReference type="NCBI Taxonomy" id="5210"/>
    <lineage>
        <taxon>Eukaryota</taxon>
        <taxon>Fungi</taxon>
        <taxon>Dikarya</taxon>
        <taxon>Basidiomycota</taxon>
        <taxon>Agaricomycotina</taxon>
        <taxon>Tremellomycetes</taxon>
        <taxon>Filobasidiales</taxon>
        <taxon>Filobasidiaceae</taxon>
        <taxon>Filobasidium</taxon>
    </lineage>
</organism>
<dbReference type="GO" id="GO:0034386">
    <property type="term" value="F:4-aminobutyrate:2-oxoglutarate transaminase activity"/>
    <property type="evidence" value="ECO:0007669"/>
    <property type="project" value="UniProtKB-EC"/>
</dbReference>
<comment type="similarity">
    <text evidence="2 11">Belongs to the class-III pyridoxal-phosphate-dependent aminotransferase family.</text>
</comment>
<dbReference type="InterPro" id="IPR015422">
    <property type="entry name" value="PyrdxlP-dep_Trfase_small"/>
</dbReference>
<evidence type="ECO:0000256" key="3">
    <source>
        <dbReference type="ARBA" id="ARBA00012912"/>
    </source>
</evidence>
<dbReference type="InterPro" id="IPR004631">
    <property type="entry name" value="4NH2But_aminotransferase_euk"/>
</dbReference>
<dbReference type="InterPro" id="IPR005814">
    <property type="entry name" value="Aminotrans_3"/>
</dbReference>
<dbReference type="EMBL" id="JABELV010000154">
    <property type="protein sequence ID" value="KAG7529310.1"/>
    <property type="molecule type" value="Genomic_DNA"/>
</dbReference>